<dbReference type="Pfam" id="PF01042">
    <property type="entry name" value="Ribonuc_L-PSP"/>
    <property type="match status" value="1"/>
</dbReference>
<evidence type="ECO:0000313" key="3">
    <source>
        <dbReference type="Proteomes" id="UP000695562"/>
    </source>
</evidence>
<sequence>MSRVVVSTDKAPSAIGPYSQAIAANGQVWVSGCLGFDKDTMDFVSTTDVSAQTHRALENMSQILDAAGSSMGKVVKTTILLKSMDDFAAVNKVYATFFPVDPPARSTFAVACLPRNALVEIEAIALQ</sequence>
<dbReference type="PANTHER" id="PTHR11803:SF39">
    <property type="entry name" value="2-IMINOBUTANOATE_2-IMINOPROPANOATE DEAMINASE"/>
    <property type="match status" value="1"/>
</dbReference>
<comment type="similarity">
    <text evidence="1">Belongs to the RutC family.</text>
</comment>
<dbReference type="InterPro" id="IPR006175">
    <property type="entry name" value="YjgF/YER057c/UK114"/>
</dbReference>
<dbReference type="OrthoDB" id="309640at2759"/>
<reference evidence="2" key="1">
    <citation type="submission" date="2020-01" db="EMBL/GenBank/DDBJ databases">
        <title>Development of genomics and gene disruption for Polysphondylium violaceum indicates a role for the polyketide synthase stlB in stalk morphogenesis.</title>
        <authorList>
            <person name="Narita B."/>
            <person name="Kawabe Y."/>
            <person name="Kin K."/>
            <person name="Saito T."/>
            <person name="Gibbs R."/>
            <person name="Kuspa A."/>
            <person name="Muzny D."/>
            <person name="Queller D."/>
            <person name="Richards S."/>
            <person name="Strassman J."/>
            <person name="Sucgang R."/>
            <person name="Worley K."/>
            <person name="Schaap P."/>
        </authorList>
    </citation>
    <scope>NUCLEOTIDE SEQUENCE</scope>
    <source>
        <strain evidence="2">QSvi11</strain>
    </source>
</reference>
<comment type="caution">
    <text evidence="2">The sequence shown here is derived from an EMBL/GenBank/DDBJ whole genome shotgun (WGS) entry which is preliminary data.</text>
</comment>
<dbReference type="EMBL" id="AJWJ01000122">
    <property type="protein sequence ID" value="KAF2074935.1"/>
    <property type="molecule type" value="Genomic_DNA"/>
</dbReference>
<dbReference type="InterPro" id="IPR006056">
    <property type="entry name" value="RidA"/>
</dbReference>
<dbReference type="InterPro" id="IPR019897">
    <property type="entry name" value="RidA_CS"/>
</dbReference>
<dbReference type="NCBIfam" id="TIGR00004">
    <property type="entry name" value="Rid family detoxifying hydrolase"/>
    <property type="match status" value="1"/>
</dbReference>
<name>A0A8J4PWB1_9MYCE</name>
<dbReference type="PANTHER" id="PTHR11803">
    <property type="entry name" value="2-IMINOBUTANOATE/2-IMINOPROPANOATE DEAMINASE RIDA"/>
    <property type="match status" value="1"/>
</dbReference>
<proteinExistence type="inferred from homology"/>
<dbReference type="GO" id="GO:0019239">
    <property type="term" value="F:deaminase activity"/>
    <property type="evidence" value="ECO:0007669"/>
    <property type="project" value="TreeGrafter"/>
</dbReference>
<organism evidence="2 3">
    <name type="scientific">Polysphondylium violaceum</name>
    <dbReference type="NCBI Taxonomy" id="133409"/>
    <lineage>
        <taxon>Eukaryota</taxon>
        <taxon>Amoebozoa</taxon>
        <taxon>Evosea</taxon>
        <taxon>Eumycetozoa</taxon>
        <taxon>Dictyostelia</taxon>
        <taxon>Dictyosteliales</taxon>
        <taxon>Dictyosteliaceae</taxon>
        <taxon>Polysphondylium</taxon>
    </lineage>
</organism>
<dbReference type="SUPFAM" id="SSF55298">
    <property type="entry name" value="YjgF-like"/>
    <property type="match status" value="1"/>
</dbReference>
<dbReference type="Proteomes" id="UP000695562">
    <property type="component" value="Unassembled WGS sequence"/>
</dbReference>
<dbReference type="GO" id="GO:0005829">
    <property type="term" value="C:cytosol"/>
    <property type="evidence" value="ECO:0007669"/>
    <property type="project" value="TreeGrafter"/>
</dbReference>
<protein>
    <submittedName>
        <fullName evidence="2">Uncharacterized protein</fullName>
    </submittedName>
</protein>
<gene>
    <name evidence="2" type="ORF">CYY_003768</name>
</gene>
<keyword evidence="3" id="KW-1185">Reference proteome</keyword>
<evidence type="ECO:0000256" key="1">
    <source>
        <dbReference type="ARBA" id="ARBA00010552"/>
    </source>
</evidence>
<dbReference type="Gene3D" id="3.30.1330.40">
    <property type="entry name" value="RutC-like"/>
    <property type="match status" value="1"/>
</dbReference>
<dbReference type="InterPro" id="IPR035959">
    <property type="entry name" value="RutC-like_sf"/>
</dbReference>
<accession>A0A8J4PWB1</accession>
<evidence type="ECO:0000313" key="2">
    <source>
        <dbReference type="EMBL" id="KAF2074935.1"/>
    </source>
</evidence>
<dbReference type="FunFam" id="3.30.1330.40:FF:000001">
    <property type="entry name" value="L-PSP family endoribonuclease"/>
    <property type="match status" value="1"/>
</dbReference>
<dbReference type="AlphaFoldDB" id="A0A8J4PWB1"/>
<dbReference type="CDD" id="cd00448">
    <property type="entry name" value="YjgF_YER057c_UK114_family"/>
    <property type="match status" value="1"/>
</dbReference>
<dbReference type="PROSITE" id="PS51257">
    <property type="entry name" value="PROKAR_LIPOPROTEIN"/>
    <property type="match status" value="1"/>
</dbReference>
<dbReference type="PROSITE" id="PS01094">
    <property type="entry name" value="UPF0076"/>
    <property type="match status" value="1"/>
</dbReference>
<dbReference type="GO" id="GO:0005739">
    <property type="term" value="C:mitochondrion"/>
    <property type="evidence" value="ECO:0007669"/>
    <property type="project" value="TreeGrafter"/>
</dbReference>